<dbReference type="GO" id="GO:0003735">
    <property type="term" value="F:structural constituent of ribosome"/>
    <property type="evidence" value="ECO:0007669"/>
    <property type="project" value="InterPro"/>
</dbReference>
<proteinExistence type="inferred from homology"/>
<dbReference type="Proteomes" id="UP000031327">
    <property type="component" value="Unassembled WGS sequence"/>
</dbReference>
<dbReference type="SUPFAM" id="SSF143800">
    <property type="entry name" value="L28p-like"/>
    <property type="match status" value="1"/>
</dbReference>
<dbReference type="RefSeq" id="WP_039610316.1">
    <property type="nucleotide sequence ID" value="NZ_CP015412.1"/>
</dbReference>
<name>A0A0C1Q8C2_9GAMM</name>
<dbReference type="EMBL" id="JWIC01000007">
    <property type="protein sequence ID" value="KID55740.1"/>
    <property type="molecule type" value="Genomic_DNA"/>
</dbReference>
<comment type="caution">
    <text evidence="6">The sequence shown here is derived from an EMBL/GenBank/DDBJ whole genome shotgun (WGS) entry which is preliminary data.</text>
</comment>
<comment type="similarity">
    <text evidence="1 5">Belongs to the bacterial ribosomal protein bL31 family. Type B subfamily.</text>
</comment>
<dbReference type="GO" id="GO:0005840">
    <property type="term" value="C:ribosome"/>
    <property type="evidence" value="ECO:0007669"/>
    <property type="project" value="UniProtKB-KW"/>
</dbReference>
<dbReference type="HAMAP" id="MF_00502">
    <property type="entry name" value="Ribosomal_bL31_2"/>
    <property type="match status" value="1"/>
</dbReference>
<gene>
    <name evidence="5" type="primary">rpmE2</name>
    <name evidence="6" type="ORF">JF50_15365</name>
</gene>
<evidence type="ECO:0000313" key="6">
    <source>
        <dbReference type="EMBL" id="KID55740.1"/>
    </source>
</evidence>
<evidence type="ECO:0000256" key="2">
    <source>
        <dbReference type="ARBA" id="ARBA00011838"/>
    </source>
</evidence>
<dbReference type="PRINTS" id="PR01249">
    <property type="entry name" value="RIBOSOMALL31"/>
</dbReference>
<comment type="subunit">
    <text evidence="2 5">Part of the 50S ribosomal subunit.</text>
</comment>
<dbReference type="PROSITE" id="PS01143">
    <property type="entry name" value="RIBOSOMAL_L31"/>
    <property type="match status" value="1"/>
</dbReference>
<dbReference type="Gene3D" id="4.10.830.30">
    <property type="entry name" value="Ribosomal protein L31"/>
    <property type="match status" value="1"/>
</dbReference>
<evidence type="ECO:0000256" key="1">
    <source>
        <dbReference type="ARBA" id="ARBA00008196"/>
    </source>
</evidence>
<keyword evidence="4 5" id="KW-0687">Ribonucleoprotein</keyword>
<dbReference type="GO" id="GO:0006412">
    <property type="term" value="P:translation"/>
    <property type="evidence" value="ECO:0007669"/>
    <property type="project" value="UniProtKB-UniRule"/>
</dbReference>
<dbReference type="NCBIfam" id="TIGR00105">
    <property type="entry name" value="L31"/>
    <property type="match status" value="1"/>
</dbReference>
<dbReference type="PANTHER" id="PTHR33280:SF1">
    <property type="entry name" value="LARGE RIBOSOMAL SUBUNIT PROTEIN BL31C"/>
    <property type="match status" value="1"/>
</dbReference>
<organism evidence="6 7">
    <name type="scientific">Pseudoalteromonas luteoviolacea</name>
    <dbReference type="NCBI Taxonomy" id="43657"/>
    <lineage>
        <taxon>Bacteria</taxon>
        <taxon>Pseudomonadati</taxon>
        <taxon>Pseudomonadota</taxon>
        <taxon>Gammaproteobacteria</taxon>
        <taxon>Alteromonadales</taxon>
        <taxon>Pseudoalteromonadaceae</taxon>
        <taxon>Pseudoalteromonas</taxon>
    </lineage>
</organism>
<dbReference type="InterPro" id="IPR002150">
    <property type="entry name" value="Ribosomal_bL31"/>
</dbReference>
<dbReference type="OrthoDB" id="9803251at2"/>
<dbReference type="NCBIfam" id="NF002462">
    <property type="entry name" value="PRK01678.1"/>
    <property type="match status" value="1"/>
</dbReference>
<dbReference type="PANTHER" id="PTHR33280">
    <property type="entry name" value="50S RIBOSOMAL PROTEIN L31, CHLOROPLASTIC"/>
    <property type="match status" value="1"/>
</dbReference>
<dbReference type="Pfam" id="PF01197">
    <property type="entry name" value="Ribosomal_L31"/>
    <property type="match status" value="1"/>
</dbReference>
<dbReference type="AlphaFoldDB" id="A0A0C1Q8C2"/>
<dbReference type="InterPro" id="IPR034704">
    <property type="entry name" value="Ribosomal_bL28/bL31-like_sf"/>
</dbReference>
<protein>
    <recommendedName>
        <fullName evidence="5">Large ribosomal subunit protein bL31B</fullName>
    </recommendedName>
</protein>
<evidence type="ECO:0000256" key="3">
    <source>
        <dbReference type="ARBA" id="ARBA00022980"/>
    </source>
</evidence>
<reference evidence="6 7" key="1">
    <citation type="submission" date="2014-12" db="EMBL/GenBank/DDBJ databases">
        <title>Draft Genome Sequence of Pseudoalteromonas luteoviolacea HI1.</title>
        <authorList>
            <person name="Asahina A.Y."/>
            <person name="Hadfield M.G."/>
        </authorList>
    </citation>
    <scope>NUCLEOTIDE SEQUENCE [LARGE SCALE GENOMIC DNA]</scope>
    <source>
        <strain evidence="6 7">HI1</strain>
    </source>
</reference>
<dbReference type="InterPro" id="IPR027493">
    <property type="entry name" value="Ribosomal_bL31_B"/>
</dbReference>
<evidence type="ECO:0000256" key="4">
    <source>
        <dbReference type="ARBA" id="ARBA00023274"/>
    </source>
</evidence>
<sequence length="85" mass="9497">MKANIHPDYQAVAFHDTAVDKYFIVGSTIKSDRTVEIDGVEYPYVPIDVSSASHPFYTGKQKIVASDGRVAKFNRRFKNLSASTK</sequence>
<evidence type="ECO:0000256" key="5">
    <source>
        <dbReference type="HAMAP-Rule" id="MF_00502"/>
    </source>
</evidence>
<keyword evidence="3 5" id="KW-0689">Ribosomal protein</keyword>
<dbReference type="GO" id="GO:1990904">
    <property type="term" value="C:ribonucleoprotein complex"/>
    <property type="evidence" value="ECO:0007669"/>
    <property type="project" value="UniProtKB-KW"/>
</dbReference>
<dbReference type="KEGG" id="plz:S4054249_21960"/>
<accession>A0A0C1Q8C2</accession>
<evidence type="ECO:0000313" key="7">
    <source>
        <dbReference type="Proteomes" id="UP000031327"/>
    </source>
</evidence>
<dbReference type="InterPro" id="IPR042105">
    <property type="entry name" value="Ribosomal_bL31_sf"/>
</dbReference>